<evidence type="ECO:0000313" key="2">
    <source>
        <dbReference type="EMBL" id="PNP52401.1"/>
    </source>
</evidence>
<dbReference type="AlphaFoldDB" id="A0A2K0U3P7"/>
<feature type="compositionally biased region" description="Polar residues" evidence="1">
    <location>
        <begin position="109"/>
        <end position="119"/>
    </location>
</feature>
<evidence type="ECO:0000313" key="3">
    <source>
        <dbReference type="Proteomes" id="UP000236290"/>
    </source>
</evidence>
<dbReference type="OrthoDB" id="20872at2759"/>
<feature type="region of interest" description="Disordered" evidence="1">
    <location>
        <begin position="105"/>
        <end position="125"/>
    </location>
</feature>
<dbReference type="EMBL" id="MTYI01000109">
    <property type="protein sequence ID" value="PNP52401.1"/>
    <property type="molecule type" value="Genomic_DNA"/>
</dbReference>
<feature type="region of interest" description="Disordered" evidence="1">
    <location>
        <begin position="186"/>
        <end position="212"/>
    </location>
</feature>
<reference evidence="2 3" key="1">
    <citation type="submission" date="2017-02" db="EMBL/GenBank/DDBJ databases">
        <title>Genomes of Trichoderma spp. with biocontrol activity.</title>
        <authorList>
            <person name="Gardiner D."/>
            <person name="Kazan K."/>
            <person name="Vos C."/>
            <person name="Harvey P."/>
        </authorList>
    </citation>
    <scope>NUCLEOTIDE SEQUENCE [LARGE SCALE GENOMIC DNA]</scope>
    <source>
        <strain evidence="2 3">Tr1</strain>
    </source>
</reference>
<accession>A0A2K0U3P7</accession>
<proteinExistence type="predicted"/>
<comment type="caution">
    <text evidence="2">The sequence shown here is derived from an EMBL/GenBank/DDBJ whole genome shotgun (WGS) entry which is preliminary data.</text>
</comment>
<organism evidence="2 3">
    <name type="scientific">Trichoderma harzianum</name>
    <name type="common">Hypocrea lixii</name>
    <dbReference type="NCBI Taxonomy" id="5544"/>
    <lineage>
        <taxon>Eukaryota</taxon>
        <taxon>Fungi</taxon>
        <taxon>Dikarya</taxon>
        <taxon>Ascomycota</taxon>
        <taxon>Pezizomycotina</taxon>
        <taxon>Sordariomycetes</taxon>
        <taxon>Hypocreomycetidae</taxon>
        <taxon>Hypocreales</taxon>
        <taxon>Hypocreaceae</taxon>
        <taxon>Trichoderma</taxon>
    </lineage>
</organism>
<protein>
    <submittedName>
        <fullName evidence="2">Uncharacterized protein</fullName>
    </submittedName>
</protein>
<dbReference type="Proteomes" id="UP000236290">
    <property type="component" value="Unassembled WGS sequence"/>
</dbReference>
<evidence type="ECO:0000256" key="1">
    <source>
        <dbReference type="SAM" id="MobiDB-lite"/>
    </source>
</evidence>
<gene>
    <name evidence="2" type="ORF">THARTR1_07005</name>
</gene>
<sequence>MQTKHKVAKWKCVSSCQSSIRTFQTEAEFLTHTENEHKQDFTTEEILELTNIGRYEINRELGTDSLLECTVCIISFEGKDFLTVYGHIAKELAEYALVSLPESPHAGANVSQQASPESSNVDDDRIDQSHESEIEVDRMFLWSLWDSVDPETRSDLARHDADLQPIPDSSDADVTVLAGIGSDIRNARHERLQQEPDPSQNLLREDEDDGER</sequence>
<name>A0A2K0U3P7_TRIHA</name>